<proteinExistence type="predicted"/>
<keyword evidence="1" id="KW-0378">Hydrolase</keyword>
<keyword evidence="3" id="KW-1185">Reference proteome</keyword>
<organism evidence="2 3">
    <name type="scientific">Natronosporangium hydrolyticum</name>
    <dbReference type="NCBI Taxonomy" id="2811111"/>
    <lineage>
        <taxon>Bacteria</taxon>
        <taxon>Bacillati</taxon>
        <taxon>Actinomycetota</taxon>
        <taxon>Actinomycetes</taxon>
        <taxon>Micromonosporales</taxon>
        <taxon>Micromonosporaceae</taxon>
        <taxon>Natronosporangium</taxon>
    </lineage>
</organism>
<dbReference type="GO" id="GO:0016787">
    <property type="term" value="F:hydrolase activity"/>
    <property type="evidence" value="ECO:0007669"/>
    <property type="project" value="UniProtKB-KW"/>
</dbReference>
<dbReference type="Pfam" id="PF04203">
    <property type="entry name" value="Sortase"/>
    <property type="match status" value="1"/>
</dbReference>
<sequence length="188" mass="19872">MVAAVLLLIGVFTLGIALSQLRLPLPDWATSSTPPAGNALSPSDPVGLVIPTLAVRAPVHAVGIDEHGGIEAPAMHRADETGWYAAGPTPGQHGAAVIVGHVDDNYGPAVFHELERLRTGDRIEVSRQDGSVAAFEVTDVRSFDKTALPPEVYGDFSAPELRLITCGGRWDDSLGYPENLVVYATLVE</sequence>
<dbReference type="SUPFAM" id="SSF63817">
    <property type="entry name" value="Sortase"/>
    <property type="match status" value="1"/>
</dbReference>
<dbReference type="AlphaFoldDB" id="A0A895YNT1"/>
<dbReference type="CDD" id="cd05829">
    <property type="entry name" value="Sortase_F"/>
    <property type="match status" value="1"/>
</dbReference>
<dbReference type="Proteomes" id="UP000662857">
    <property type="component" value="Chromosome"/>
</dbReference>
<evidence type="ECO:0000313" key="2">
    <source>
        <dbReference type="EMBL" id="QSB17139.1"/>
    </source>
</evidence>
<protein>
    <submittedName>
        <fullName evidence="2">Class F sortase</fullName>
    </submittedName>
</protein>
<dbReference type="EMBL" id="CP070499">
    <property type="protein sequence ID" value="QSB17139.1"/>
    <property type="molecule type" value="Genomic_DNA"/>
</dbReference>
<evidence type="ECO:0000256" key="1">
    <source>
        <dbReference type="ARBA" id="ARBA00022801"/>
    </source>
</evidence>
<reference evidence="2" key="1">
    <citation type="submission" date="2021-02" db="EMBL/GenBank/DDBJ databases">
        <title>Natrosporangium hydrolyticum gen. nov., sp. nov, a haloalkaliphilic actinobacterium from a soda solonchak soil.</title>
        <authorList>
            <person name="Sorokin D.Y."/>
            <person name="Khijniak T.V."/>
            <person name="Zakharycheva A.P."/>
            <person name="Boueva O.V."/>
            <person name="Ariskina E.V."/>
            <person name="Hahnke R.L."/>
            <person name="Bunk B."/>
            <person name="Sproer C."/>
            <person name="Schumann P."/>
            <person name="Evtushenko L.I."/>
            <person name="Kublanov I.V."/>
        </authorList>
    </citation>
    <scope>NUCLEOTIDE SEQUENCE</scope>
    <source>
        <strain evidence="2">DSM 106523</strain>
    </source>
</reference>
<dbReference type="KEGG" id="nhy:JQS43_06510"/>
<dbReference type="Gene3D" id="2.40.260.10">
    <property type="entry name" value="Sortase"/>
    <property type="match status" value="1"/>
</dbReference>
<dbReference type="NCBIfam" id="NF033748">
    <property type="entry name" value="class_F_sortase"/>
    <property type="match status" value="1"/>
</dbReference>
<accession>A0A895YNT1</accession>
<dbReference type="InterPro" id="IPR023365">
    <property type="entry name" value="Sortase_dom-sf"/>
</dbReference>
<name>A0A895YNT1_9ACTN</name>
<dbReference type="InterPro" id="IPR042001">
    <property type="entry name" value="Sortase_F"/>
</dbReference>
<dbReference type="InterPro" id="IPR005754">
    <property type="entry name" value="Sortase"/>
</dbReference>
<gene>
    <name evidence="2" type="ORF">JQS43_06510</name>
</gene>
<evidence type="ECO:0000313" key="3">
    <source>
        <dbReference type="Proteomes" id="UP000662857"/>
    </source>
</evidence>